<dbReference type="GO" id="GO:0005789">
    <property type="term" value="C:endoplasmic reticulum membrane"/>
    <property type="evidence" value="ECO:0007669"/>
    <property type="project" value="InterPro"/>
</dbReference>
<keyword evidence="1" id="KW-1133">Transmembrane helix</keyword>
<dbReference type="CTD" id="44002"/>
<feature type="transmembrane region" description="Helical" evidence="1">
    <location>
        <begin position="129"/>
        <end position="155"/>
    </location>
</feature>
<dbReference type="InterPro" id="IPR039731">
    <property type="entry name" value="Rce1"/>
</dbReference>
<proteinExistence type="predicted"/>
<dbReference type="PANTHER" id="PTHR13046">
    <property type="entry name" value="PROTEASE U48 CAAX PRENYL PROTEASE RCE1"/>
    <property type="match status" value="1"/>
</dbReference>
<dbReference type="GO" id="GO:0004222">
    <property type="term" value="F:metalloendopeptidase activity"/>
    <property type="evidence" value="ECO:0007669"/>
    <property type="project" value="InterPro"/>
</dbReference>
<feature type="transmembrane region" description="Helical" evidence="1">
    <location>
        <begin position="44"/>
        <end position="67"/>
    </location>
</feature>
<dbReference type="GO" id="GO:0071586">
    <property type="term" value="P:CAAX-box protein processing"/>
    <property type="evidence" value="ECO:0007669"/>
    <property type="project" value="InterPro"/>
</dbReference>
<dbReference type="OrthoDB" id="271604at2759"/>
<feature type="transmembrane region" description="Helical" evidence="1">
    <location>
        <begin position="20"/>
        <end position="38"/>
    </location>
</feature>
<reference evidence="3" key="1">
    <citation type="submission" date="2025-08" db="UniProtKB">
        <authorList>
            <consortium name="RefSeq"/>
        </authorList>
    </citation>
    <scope>IDENTIFICATION</scope>
    <source>
        <tissue evidence="3">Whole organism</tissue>
    </source>
</reference>
<evidence type="ECO:0000256" key="1">
    <source>
        <dbReference type="SAM" id="Phobius"/>
    </source>
</evidence>
<keyword evidence="3" id="KW-0645">Protease</keyword>
<name>A0A8B7PNL6_HYAAZ</name>
<sequence length="277" mass="31817">MLHHFITFSIIFHSFKGYEISLNWAIIWFFYVWCYFSYKVREMVPCWGIVLLCVLLSVLYVASLYIWDVSKGRDHPSTIKKRCISVAVMTILSPLFVKFTINPDAFLQYEYPASPEALFRLHEVMGLRYAGLGFAVLLPLLLTATFFSGPIIYCVMHANNVFYLTHIHHAIERVRIGIPVSAVALGTIFQCIFTSVFGMYSAFLFMKTGHFVSAFVTHAFCNLMGLPDVIEILQLPARQRYLHLCLHLLGVVMWYLLLPSLTASCRFQTVINYLPDL</sequence>
<gene>
    <name evidence="3" type="primary">LOC108683032</name>
</gene>
<dbReference type="GeneID" id="108683032"/>
<keyword evidence="2" id="KW-1185">Reference proteome</keyword>
<dbReference type="KEGG" id="hazt:108683032"/>
<keyword evidence="1" id="KW-0472">Membrane</keyword>
<organism evidence="2 3">
    <name type="scientific">Hyalella azteca</name>
    <name type="common">Amphipod</name>
    <dbReference type="NCBI Taxonomy" id="294128"/>
    <lineage>
        <taxon>Eukaryota</taxon>
        <taxon>Metazoa</taxon>
        <taxon>Ecdysozoa</taxon>
        <taxon>Arthropoda</taxon>
        <taxon>Crustacea</taxon>
        <taxon>Multicrustacea</taxon>
        <taxon>Malacostraca</taxon>
        <taxon>Eumalacostraca</taxon>
        <taxon>Peracarida</taxon>
        <taxon>Amphipoda</taxon>
        <taxon>Senticaudata</taxon>
        <taxon>Talitrida</taxon>
        <taxon>Talitroidea</taxon>
        <taxon>Hyalellidae</taxon>
        <taxon>Hyalella</taxon>
    </lineage>
</organism>
<feature type="transmembrane region" description="Helical" evidence="1">
    <location>
        <begin position="209"/>
        <end position="229"/>
    </location>
</feature>
<protein>
    <submittedName>
        <fullName evidence="3">CAAX prenyl protease 2</fullName>
    </submittedName>
</protein>
<keyword evidence="1" id="KW-0812">Transmembrane</keyword>
<dbReference type="Proteomes" id="UP000694843">
    <property type="component" value="Unplaced"/>
</dbReference>
<keyword evidence="3" id="KW-0378">Hydrolase</keyword>
<evidence type="ECO:0000313" key="2">
    <source>
        <dbReference type="Proteomes" id="UP000694843"/>
    </source>
</evidence>
<dbReference type="AlphaFoldDB" id="A0A8B7PNL6"/>
<dbReference type="RefSeq" id="XP_018027798.2">
    <property type="nucleotide sequence ID" value="XM_018172309.2"/>
</dbReference>
<dbReference type="PANTHER" id="PTHR13046:SF0">
    <property type="entry name" value="CAAX PRENYL PROTEASE 2"/>
    <property type="match status" value="1"/>
</dbReference>
<accession>A0A8B7PNL6</accession>
<feature type="transmembrane region" description="Helical" evidence="1">
    <location>
        <begin position="176"/>
        <end position="203"/>
    </location>
</feature>
<feature type="transmembrane region" description="Helical" evidence="1">
    <location>
        <begin position="241"/>
        <end position="258"/>
    </location>
</feature>
<evidence type="ECO:0000313" key="3">
    <source>
        <dbReference type="RefSeq" id="XP_018027798.2"/>
    </source>
</evidence>